<dbReference type="Pfam" id="PF09996">
    <property type="entry name" value="DUF2237"/>
    <property type="match status" value="1"/>
</dbReference>
<dbReference type="RefSeq" id="WP_138932812.1">
    <property type="nucleotide sequence ID" value="NZ_SWMU01000006.1"/>
</dbReference>
<dbReference type="Proteomes" id="UP000306552">
    <property type="component" value="Unassembled WGS sequence"/>
</dbReference>
<dbReference type="AlphaFoldDB" id="A0A4U5TP67"/>
<accession>A0A4U5TP67</accession>
<dbReference type="OrthoDB" id="9792525at2"/>
<reference evidence="1 2" key="1">
    <citation type="submission" date="2019-04" db="EMBL/GenBank/DDBJ databases">
        <title>Psychroflexus halotolerans sp. nov., isolated from a marine solar saltern.</title>
        <authorList>
            <person name="Feng X."/>
        </authorList>
    </citation>
    <scope>NUCLEOTIDE SEQUENCE [LARGE SCALE GENOMIC DNA]</scope>
    <source>
        <strain evidence="1 2">WDS2C27</strain>
    </source>
</reference>
<keyword evidence="2" id="KW-1185">Reference proteome</keyword>
<protein>
    <submittedName>
        <fullName evidence="1">DUF2237 domain-containing protein</fullName>
    </submittedName>
</protein>
<dbReference type="EMBL" id="SWMU01000006">
    <property type="protein sequence ID" value="TKS55441.1"/>
    <property type="molecule type" value="Genomic_DNA"/>
</dbReference>
<sequence length="124" mass="14162">MIKNVLGTELQSCSLDPMTGAKRDGFCSYDKRDPGLHIVAAQMTDEFLAYNKARGNDLITPKPQWQFPGLKSGDWWCICMGVWLKSKAAGFPVYLNLEACHEKVLDYVSLEELQQWDYRKLSIK</sequence>
<dbReference type="InterPro" id="IPR018714">
    <property type="entry name" value="DUF2237"/>
</dbReference>
<dbReference type="PANTHER" id="PTHR37466">
    <property type="entry name" value="SLR1628 PROTEIN"/>
    <property type="match status" value="1"/>
</dbReference>
<evidence type="ECO:0000313" key="2">
    <source>
        <dbReference type="Proteomes" id="UP000306552"/>
    </source>
</evidence>
<gene>
    <name evidence="1" type="ORF">FCN74_11800</name>
</gene>
<comment type="caution">
    <text evidence="1">The sequence shown here is derived from an EMBL/GenBank/DDBJ whole genome shotgun (WGS) entry which is preliminary data.</text>
</comment>
<dbReference type="PANTHER" id="PTHR37466:SF1">
    <property type="entry name" value="SLR1628 PROTEIN"/>
    <property type="match status" value="1"/>
</dbReference>
<proteinExistence type="predicted"/>
<evidence type="ECO:0000313" key="1">
    <source>
        <dbReference type="EMBL" id="TKS55441.1"/>
    </source>
</evidence>
<name>A0A4U5TP67_9FLAO</name>
<dbReference type="Gene3D" id="3.30.56.110">
    <property type="entry name" value="Protein of unknown function DUF2237"/>
    <property type="match status" value="1"/>
</dbReference>
<organism evidence="1 2">
    <name type="scientific">Mesohalobacter halotolerans</name>
    <dbReference type="NCBI Taxonomy" id="1883405"/>
    <lineage>
        <taxon>Bacteria</taxon>
        <taxon>Pseudomonadati</taxon>
        <taxon>Bacteroidota</taxon>
        <taxon>Flavobacteriia</taxon>
        <taxon>Flavobacteriales</taxon>
        <taxon>Flavobacteriaceae</taxon>
        <taxon>Mesohalobacter</taxon>
    </lineage>
</organism>